<feature type="transmembrane region" description="Helical" evidence="6">
    <location>
        <begin position="40"/>
        <end position="63"/>
    </location>
</feature>
<dbReference type="Pfam" id="PF01810">
    <property type="entry name" value="LysE"/>
    <property type="match status" value="1"/>
</dbReference>
<keyword evidence="4 6" id="KW-1133">Transmembrane helix</keyword>
<dbReference type="PANTHER" id="PTHR30086:SF20">
    <property type="entry name" value="ARGININE EXPORTER PROTEIN ARGO-RELATED"/>
    <property type="match status" value="1"/>
</dbReference>
<feature type="transmembrane region" description="Helical" evidence="6">
    <location>
        <begin position="143"/>
        <end position="162"/>
    </location>
</feature>
<evidence type="ECO:0000256" key="1">
    <source>
        <dbReference type="ARBA" id="ARBA00004651"/>
    </source>
</evidence>
<name>A0A1Z3HT49_9CYAN</name>
<evidence type="ECO:0000313" key="7">
    <source>
        <dbReference type="EMBL" id="ASC73474.1"/>
    </source>
</evidence>
<reference evidence="7 8" key="1">
    <citation type="journal article" date="2016" name="Biochim. Biophys. Acta">
        <title>Characterization of red-shifted phycobilisomes isolated from the chlorophyll f-containing cyanobacterium Halomicronema hongdechloris.</title>
        <authorList>
            <person name="Li Y."/>
            <person name="Lin Y."/>
            <person name="Garvey C.J."/>
            <person name="Birch D."/>
            <person name="Corkery R.W."/>
            <person name="Loughlin P.C."/>
            <person name="Scheer H."/>
            <person name="Willows R.D."/>
            <person name="Chen M."/>
        </authorList>
    </citation>
    <scope>NUCLEOTIDE SEQUENCE [LARGE SCALE GENOMIC DNA]</scope>
    <source>
        <strain evidence="7 8">C2206</strain>
    </source>
</reference>
<evidence type="ECO:0000313" key="8">
    <source>
        <dbReference type="Proteomes" id="UP000191901"/>
    </source>
</evidence>
<dbReference type="OrthoDB" id="5638726at2"/>
<keyword evidence="5 6" id="KW-0472">Membrane</keyword>
<feature type="transmembrane region" description="Helical" evidence="6">
    <location>
        <begin position="70"/>
        <end position="87"/>
    </location>
</feature>
<dbReference type="Proteomes" id="UP000191901">
    <property type="component" value="Chromosome"/>
</dbReference>
<evidence type="ECO:0000256" key="2">
    <source>
        <dbReference type="ARBA" id="ARBA00022475"/>
    </source>
</evidence>
<evidence type="ECO:0000256" key="4">
    <source>
        <dbReference type="ARBA" id="ARBA00022989"/>
    </source>
</evidence>
<dbReference type="RefSeq" id="WP_080811451.1">
    <property type="nucleotide sequence ID" value="NZ_CP021983.2"/>
</dbReference>
<keyword evidence="3 6" id="KW-0812">Transmembrane</keyword>
<dbReference type="PANTHER" id="PTHR30086">
    <property type="entry name" value="ARGININE EXPORTER PROTEIN ARGO"/>
    <property type="match status" value="1"/>
</dbReference>
<feature type="transmembrane region" description="Helical" evidence="6">
    <location>
        <begin position="182"/>
        <end position="201"/>
    </location>
</feature>
<keyword evidence="2" id="KW-1003">Cell membrane</keyword>
<evidence type="ECO:0000256" key="6">
    <source>
        <dbReference type="SAM" id="Phobius"/>
    </source>
</evidence>
<organism evidence="7 8">
    <name type="scientific">Halomicronema hongdechloris C2206</name>
    <dbReference type="NCBI Taxonomy" id="1641165"/>
    <lineage>
        <taxon>Bacteria</taxon>
        <taxon>Bacillati</taxon>
        <taxon>Cyanobacteriota</taxon>
        <taxon>Cyanophyceae</taxon>
        <taxon>Nodosilineales</taxon>
        <taxon>Nodosilineaceae</taxon>
        <taxon>Halomicronema</taxon>
    </lineage>
</organism>
<dbReference type="InterPro" id="IPR001123">
    <property type="entry name" value="LeuE-type"/>
</dbReference>
<comment type="subcellular location">
    <subcellularLocation>
        <location evidence="1">Cell membrane</location>
        <topology evidence="1">Multi-pass membrane protein</topology>
    </subcellularLocation>
</comment>
<dbReference type="GO" id="GO:0015171">
    <property type="term" value="F:amino acid transmembrane transporter activity"/>
    <property type="evidence" value="ECO:0007669"/>
    <property type="project" value="TreeGrafter"/>
</dbReference>
<dbReference type="STRING" id="1641165.XM38_18020"/>
<dbReference type="AlphaFoldDB" id="A0A1Z3HT49"/>
<dbReference type="EMBL" id="CP021983">
    <property type="protein sequence ID" value="ASC73474.1"/>
    <property type="molecule type" value="Genomic_DNA"/>
</dbReference>
<dbReference type="KEGG" id="hhg:XM38_044410"/>
<evidence type="ECO:0000256" key="3">
    <source>
        <dbReference type="ARBA" id="ARBA00022692"/>
    </source>
</evidence>
<gene>
    <name evidence="7" type="primary">ycgF</name>
    <name evidence="7" type="ORF">XM38_044410</name>
</gene>
<keyword evidence="8" id="KW-1185">Reference proteome</keyword>
<feature type="transmembrane region" description="Helical" evidence="6">
    <location>
        <begin position="107"/>
        <end position="131"/>
    </location>
</feature>
<proteinExistence type="predicted"/>
<evidence type="ECO:0000256" key="5">
    <source>
        <dbReference type="ARBA" id="ARBA00023136"/>
    </source>
</evidence>
<sequence>MHTLFLQGLILGLSIAAPVGPIGILCIRRTLTQGQWVGLLSGLGAATADGIYGGIAAFGLTAVSQFLVDQATWLTAVGGVFLIYLGIKTGLSRPAEAVVNPSVHGWLGAYGSTLFLTLTNPATIVSFVAIFAGLGLAAQANAYGAAMVLVLGVFLGSALWWLLLSWSVNLFRAVMPPARLRWLNRGAGLVLIAFGVIALSLRG</sequence>
<accession>A0A1Z3HT49</accession>
<dbReference type="GO" id="GO:0005886">
    <property type="term" value="C:plasma membrane"/>
    <property type="evidence" value="ECO:0007669"/>
    <property type="project" value="UniProtKB-SubCell"/>
</dbReference>
<protein>
    <submittedName>
        <fullName evidence="7">Amino acid efflux protein YcgF</fullName>
    </submittedName>
</protein>